<protein>
    <submittedName>
        <fullName evidence="1">Uncharacterized protein</fullName>
    </submittedName>
</protein>
<reference evidence="2" key="1">
    <citation type="submission" date="2016-06" db="EMBL/GenBank/DDBJ databases">
        <title>Parallel loss of symbiosis genes in relatives of nitrogen-fixing non-legume Parasponia.</title>
        <authorList>
            <person name="Van Velzen R."/>
            <person name="Holmer R."/>
            <person name="Bu F."/>
            <person name="Rutten L."/>
            <person name="Van Zeijl A."/>
            <person name="Liu W."/>
            <person name="Santuari L."/>
            <person name="Cao Q."/>
            <person name="Sharma T."/>
            <person name="Shen D."/>
            <person name="Roswanjaya Y."/>
            <person name="Wardhani T."/>
            <person name="Kalhor M.S."/>
            <person name="Jansen J."/>
            <person name="Van den Hoogen J."/>
            <person name="Gungor B."/>
            <person name="Hartog M."/>
            <person name="Hontelez J."/>
            <person name="Verver J."/>
            <person name="Yang W.-C."/>
            <person name="Schijlen E."/>
            <person name="Repin R."/>
            <person name="Schilthuizen M."/>
            <person name="Schranz E."/>
            <person name="Heidstra R."/>
            <person name="Miyata K."/>
            <person name="Fedorova E."/>
            <person name="Kohlen W."/>
            <person name="Bisseling T."/>
            <person name="Smit S."/>
            <person name="Geurts R."/>
        </authorList>
    </citation>
    <scope>NUCLEOTIDE SEQUENCE [LARGE SCALE GENOMIC DNA]</scope>
    <source>
        <strain evidence="2">cv. WU1-14</strain>
    </source>
</reference>
<name>A0A2P5B1N0_PARAD</name>
<organism evidence="1 2">
    <name type="scientific">Parasponia andersonii</name>
    <name type="common">Sponia andersonii</name>
    <dbReference type="NCBI Taxonomy" id="3476"/>
    <lineage>
        <taxon>Eukaryota</taxon>
        <taxon>Viridiplantae</taxon>
        <taxon>Streptophyta</taxon>
        <taxon>Embryophyta</taxon>
        <taxon>Tracheophyta</taxon>
        <taxon>Spermatophyta</taxon>
        <taxon>Magnoliopsida</taxon>
        <taxon>eudicotyledons</taxon>
        <taxon>Gunneridae</taxon>
        <taxon>Pentapetalae</taxon>
        <taxon>rosids</taxon>
        <taxon>fabids</taxon>
        <taxon>Rosales</taxon>
        <taxon>Cannabaceae</taxon>
        <taxon>Parasponia</taxon>
    </lineage>
</organism>
<accession>A0A2P5B1N0</accession>
<keyword evidence="2" id="KW-1185">Reference proteome</keyword>
<dbReference type="AlphaFoldDB" id="A0A2P5B1N0"/>
<dbReference type="InterPro" id="IPR015683">
    <property type="entry name" value="Ionotropic_Glu_rcpt"/>
</dbReference>
<sequence>MFVMVGLCINEPLNININGTRKLVGVGVILDFDSRVGEIAKDYISIALSDFYSKHANYQTRLALSVKDSKNDVVLAASAGKYVFEFQQKIYRRIRNNVDKEYCRFM</sequence>
<dbReference type="STRING" id="3476.A0A2P5B1N0"/>
<comment type="caution">
    <text evidence="1">The sequence shown here is derived from an EMBL/GenBank/DDBJ whole genome shotgun (WGS) entry which is preliminary data.</text>
</comment>
<proteinExistence type="predicted"/>
<gene>
    <name evidence="1" type="ORF">PanWU01x14_279520</name>
</gene>
<dbReference type="OrthoDB" id="1188802at2759"/>
<dbReference type="Proteomes" id="UP000237105">
    <property type="component" value="Unassembled WGS sequence"/>
</dbReference>
<dbReference type="PANTHER" id="PTHR34836:SF7">
    <property type="entry name" value="RECEPTOR LIGAND BINDING REGION DOMAIN-CONTAINING PROTEIN"/>
    <property type="match status" value="1"/>
</dbReference>
<dbReference type="EMBL" id="JXTB01000385">
    <property type="protein sequence ID" value="PON42718.1"/>
    <property type="molecule type" value="Genomic_DNA"/>
</dbReference>
<evidence type="ECO:0000313" key="1">
    <source>
        <dbReference type="EMBL" id="PON42718.1"/>
    </source>
</evidence>
<dbReference type="PANTHER" id="PTHR34836">
    <property type="entry name" value="OS06G0188250 PROTEIN"/>
    <property type="match status" value="1"/>
</dbReference>
<evidence type="ECO:0000313" key="2">
    <source>
        <dbReference type="Proteomes" id="UP000237105"/>
    </source>
</evidence>